<dbReference type="EMBL" id="CP022753">
    <property type="protein sequence ID" value="ASU82615.1"/>
    <property type="molecule type" value="Genomic_DNA"/>
</dbReference>
<keyword evidence="3" id="KW-1185">Reference proteome</keyword>
<evidence type="ECO:0000313" key="2">
    <source>
        <dbReference type="EMBL" id="ASU82615.1"/>
    </source>
</evidence>
<gene>
    <name evidence="2" type="ORF">CDO52_07285</name>
</gene>
<reference evidence="2 3" key="1">
    <citation type="submission" date="2017-08" db="EMBL/GenBank/DDBJ databases">
        <title>The complete genome sequence of Nocardiopsis gilva YIM 90087.</title>
        <authorList>
            <person name="Yin M."/>
            <person name="Tang S."/>
        </authorList>
    </citation>
    <scope>NUCLEOTIDE SEQUENCE [LARGE SCALE GENOMIC DNA]</scope>
    <source>
        <strain evidence="2 3">YIM 90087</strain>
    </source>
</reference>
<evidence type="ECO:0000256" key="1">
    <source>
        <dbReference type="SAM" id="MobiDB-lite"/>
    </source>
</evidence>
<name>A0A223S3B7_9ACTN</name>
<dbReference type="RefSeq" id="WP_017620042.1">
    <property type="nucleotide sequence ID" value="NZ_ANBG01000291.1"/>
</dbReference>
<evidence type="ECO:0000313" key="3">
    <source>
        <dbReference type="Proteomes" id="UP000215005"/>
    </source>
</evidence>
<sequence>MATHDARVVLGHRVEERPLSRRAGDVETVLRRVLLNRLDIMQEQQHPRVRSALHPIPASEWGEPGRGHVVRDGARYTSSVARSRRALRRWQPAARLIAPHGWNTSRPANHSSDHGGVDQNMGCAGL</sequence>
<dbReference type="KEGG" id="ngv:CDO52_07285"/>
<feature type="region of interest" description="Disordered" evidence="1">
    <location>
        <begin position="101"/>
        <end position="126"/>
    </location>
</feature>
<proteinExistence type="predicted"/>
<dbReference type="AlphaFoldDB" id="A0A223S3B7"/>
<dbReference type="Proteomes" id="UP000215005">
    <property type="component" value="Chromosome"/>
</dbReference>
<accession>A0A223S3B7</accession>
<protein>
    <submittedName>
        <fullName evidence="2">Uncharacterized protein</fullName>
    </submittedName>
</protein>
<organism evidence="2 3">
    <name type="scientific">Nocardiopsis gilva YIM 90087</name>
    <dbReference type="NCBI Taxonomy" id="1235441"/>
    <lineage>
        <taxon>Bacteria</taxon>
        <taxon>Bacillati</taxon>
        <taxon>Actinomycetota</taxon>
        <taxon>Actinomycetes</taxon>
        <taxon>Streptosporangiales</taxon>
        <taxon>Nocardiopsidaceae</taxon>
        <taxon>Nocardiopsis</taxon>
    </lineage>
</organism>